<name>A0ABT8DYW4_9BURK</name>
<dbReference type="PROSITE" id="PS50977">
    <property type="entry name" value="HTH_TETR_2"/>
    <property type="match status" value="1"/>
</dbReference>
<dbReference type="Pfam" id="PF00440">
    <property type="entry name" value="TetR_N"/>
    <property type="match status" value="1"/>
</dbReference>
<evidence type="ECO:0000256" key="2">
    <source>
        <dbReference type="ARBA" id="ARBA00023125"/>
    </source>
</evidence>
<proteinExistence type="predicted"/>
<dbReference type="InterPro" id="IPR036271">
    <property type="entry name" value="Tet_transcr_reg_TetR-rel_C_sf"/>
</dbReference>
<protein>
    <submittedName>
        <fullName evidence="6">Helix-turn-helix domain-containing protein</fullName>
    </submittedName>
</protein>
<dbReference type="Proteomes" id="UP001228044">
    <property type="component" value="Unassembled WGS sequence"/>
</dbReference>
<dbReference type="SUPFAM" id="SSF48498">
    <property type="entry name" value="Tetracyclin repressor-like, C-terminal domain"/>
    <property type="match status" value="1"/>
</dbReference>
<dbReference type="Gene3D" id="1.10.10.60">
    <property type="entry name" value="Homeodomain-like"/>
    <property type="match status" value="1"/>
</dbReference>
<keyword evidence="1" id="KW-0805">Transcription regulation</keyword>
<evidence type="ECO:0000259" key="5">
    <source>
        <dbReference type="PROSITE" id="PS50977"/>
    </source>
</evidence>
<feature type="DNA-binding region" description="H-T-H motif" evidence="4">
    <location>
        <begin position="32"/>
        <end position="51"/>
    </location>
</feature>
<evidence type="ECO:0000256" key="1">
    <source>
        <dbReference type="ARBA" id="ARBA00023015"/>
    </source>
</evidence>
<sequence>MKVSKEQASANRQTILETAARLYRERGFDGVGVAEITREAGFTHGGFYGHFESKEALAAEACELAFAAPLARLRASLDKHGGDARPYFQNYLRPQHRDAAGQGCPMPALAADAARAPGPIADALTRGIAAYLETLAGQRPDGTRTEAPDAADKARAILSLSALVGGMVLARATAAGAPALSDEILASLQQQLGDCWGRA</sequence>
<evidence type="ECO:0000256" key="4">
    <source>
        <dbReference type="PROSITE-ProRule" id="PRU00335"/>
    </source>
</evidence>
<dbReference type="InterPro" id="IPR001647">
    <property type="entry name" value="HTH_TetR"/>
</dbReference>
<dbReference type="PRINTS" id="PR00455">
    <property type="entry name" value="HTHTETR"/>
</dbReference>
<organism evidence="6 7">
    <name type="scientific">Roseateles violae</name>
    <dbReference type="NCBI Taxonomy" id="3058042"/>
    <lineage>
        <taxon>Bacteria</taxon>
        <taxon>Pseudomonadati</taxon>
        <taxon>Pseudomonadota</taxon>
        <taxon>Betaproteobacteria</taxon>
        <taxon>Burkholderiales</taxon>
        <taxon>Sphaerotilaceae</taxon>
        <taxon>Roseateles</taxon>
    </lineage>
</organism>
<dbReference type="RefSeq" id="WP_290361092.1">
    <property type="nucleotide sequence ID" value="NZ_JAUHHC010000006.1"/>
</dbReference>
<keyword evidence="2 4" id="KW-0238">DNA-binding</keyword>
<reference evidence="6 7" key="1">
    <citation type="submission" date="2023-06" db="EMBL/GenBank/DDBJ databases">
        <title>Pelomonas sp. PFR6 16S ribosomal RNA gene Genome sequencing and assembly.</title>
        <authorList>
            <person name="Woo H."/>
        </authorList>
    </citation>
    <scope>NUCLEOTIDE SEQUENCE [LARGE SCALE GENOMIC DNA]</scope>
    <source>
        <strain evidence="6 7">PFR6</strain>
    </source>
</reference>
<dbReference type="InterPro" id="IPR009057">
    <property type="entry name" value="Homeodomain-like_sf"/>
</dbReference>
<dbReference type="Gene3D" id="1.10.357.10">
    <property type="entry name" value="Tetracycline Repressor, domain 2"/>
    <property type="match status" value="1"/>
</dbReference>
<keyword evidence="7" id="KW-1185">Reference proteome</keyword>
<dbReference type="PANTHER" id="PTHR47506">
    <property type="entry name" value="TRANSCRIPTIONAL REGULATORY PROTEIN"/>
    <property type="match status" value="1"/>
</dbReference>
<dbReference type="EMBL" id="JAUHHC010000006">
    <property type="protein sequence ID" value="MDN3922777.1"/>
    <property type="molecule type" value="Genomic_DNA"/>
</dbReference>
<feature type="domain" description="HTH tetR-type" evidence="5">
    <location>
        <begin position="9"/>
        <end position="69"/>
    </location>
</feature>
<evidence type="ECO:0000313" key="6">
    <source>
        <dbReference type="EMBL" id="MDN3922777.1"/>
    </source>
</evidence>
<evidence type="ECO:0000313" key="7">
    <source>
        <dbReference type="Proteomes" id="UP001228044"/>
    </source>
</evidence>
<keyword evidence="3" id="KW-0804">Transcription</keyword>
<evidence type="ECO:0000256" key="3">
    <source>
        <dbReference type="ARBA" id="ARBA00023163"/>
    </source>
</evidence>
<dbReference type="SUPFAM" id="SSF46689">
    <property type="entry name" value="Homeodomain-like"/>
    <property type="match status" value="1"/>
</dbReference>
<comment type="caution">
    <text evidence="6">The sequence shown here is derived from an EMBL/GenBank/DDBJ whole genome shotgun (WGS) entry which is preliminary data.</text>
</comment>
<gene>
    <name evidence="6" type="ORF">QWJ38_20990</name>
</gene>
<dbReference type="PANTHER" id="PTHR47506:SF7">
    <property type="entry name" value="TRANSCRIPTIONAL REGULATORY PROTEIN"/>
    <property type="match status" value="1"/>
</dbReference>
<accession>A0ABT8DYW4</accession>